<feature type="region of interest" description="Disordered" evidence="1">
    <location>
        <begin position="21"/>
        <end position="66"/>
    </location>
</feature>
<comment type="caution">
    <text evidence="2">The sequence shown here is derived from an EMBL/GenBank/DDBJ whole genome shotgun (WGS) entry which is preliminary data.</text>
</comment>
<gene>
    <name evidence="2" type="ORF">DY000_02058959</name>
</gene>
<sequence>MDPPRLVKKISHCVGRSQKKTPESCDFVQTQQQDKGSDLARSDDPGSKEGHEPCLLLSVTYLPRNP</sequence>
<organism evidence="2 3">
    <name type="scientific">Brassica cretica</name>
    <name type="common">Mustard</name>
    <dbReference type="NCBI Taxonomy" id="69181"/>
    <lineage>
        <taxon>Eukaryota</taxon>
        <taxon>Viridiplantae</taxon>
        <taxon>Streptophyta</taxon>
        <taxon>Embryophyta</taxon>
        <taxon>Tracheophyta</taxon>
        <taxon>Spermatophyta</taxon>
        <taxon>Magnoliopsida</taxon>
        <taxon>eudicotyledons</taxon>
        <taxon>Gunneridae</taxon>
        <taxon>Pentapetalae</taxon>
        <taxon>rosids</taxon>
        <taxon>malvids</taxon>
        <taxon>Brassicales</taxon>
        <taxon>Brassicaceae</taxon>
        <taxon>Brassiceae</taxon>
        <taxon>Brassica</taxon>
    </lineage>
</organism>
<evidence type="ECO:0000313" key="3">
    <source>
        <dbReference type="Proteomes" id="UP000266723"/>
    </source>
</evidence>
<evidence type="ECO:0000313" key="2">
    <source>
        <dbReference type="EMBL" id="KAF3521070.1"/>
    </source>
</evidence>
<name>A0ABQ7B2Y4_BRACR</name>
<evidence type="ECO:0000256" key="1">
    <source>
        <dbReference type="SAM" id="MobiDB-lite"/>
    </source>
</evidence>
<dbReference type="EMBL" id="QGKV02001556">
    <property type="protein sequence ID" value="KAF3521070.1"/>
    <property type="molecule type" value="Genomic_DNA"/>
</dbReference>
<reference evidence="2 3" key="1">
    <citation type="journal article" date="2020" name="BMC Genomics">
        <title>Intraspecific diversification of the crop wild relative Brassica cretica Lam. using demographic model selection.</title>
        <authorList>
            <person name="Kioukis A."/>
            <person name="Michalopoulou V.A."/>
            <person name="Briers L."/>
            <person name="Pirintsos S."/>
            <person name="Studholme D.J."/>
            <person name="Pavlidis P."/>
            <person name="Sarris P.F."/>
        </authorList>
    </citation>
    <scope>NUCLEOTIDE SEQUENCE [LARGE SCALE GENOMIC DNA]</scope>
    <source>
        <strain evidence="3">cv. PFS-1207/04</strain>
    </source>
</reference>
<proteinExistence type="predicted"/>
<keyword evidence="3" id="KW-1185">Reference proteome</keyword>
<feature type="compositionally biased region" description="Basic and acidic residues" evidence="1">
    <location>
        <begin position="35"/>
        <end position="52"/>
    </location>
</feature>
<dbReference type="Proteomes" id="UP000266723">
    <property type="component" value="Unassembled WGS sequence"/>
</dbReference>
<accession>A0ABQ7B2Y4</accession>
<protein>
    <submittedName>
        <fullName evidence="2">Uncharacterized protein</fullName>
    </submittedName>
</protein>